<organism evidence="2 3">
    <name type="scientific">Nothophoma quercina</name>
    <dbReference type="NCBI Taxonomy" id="749835"/>
    <lineage>
        <taxon>Eukaryota</taxon>
        <taxon>Fungi</taxon>
        <taxon>Dikarya</taxon>
        <taxon>Ascomycota</taxon>
        <taxon>Pezizomycotina</taxon>
        <taxon>Dothideomycetes</taxon>
        <taxon>Pleosporomycetidae</taxon>
        <taxon>Pleosporales</taxon>
        <taxon>Pleosporineae</taxon>
        <taxon>Didymellaceae</taxon>
        <taxon>Nothophoma</taxon>
    </lineage>
</organism>
<evidence type="ECO:0000256" key="1">
    <source>
        <dbReference type="SAM" id="MobiDB-lite"/>
    </source>
</evidence>
<feature type="compositionally biased region" description="Low complexity" evidence="1">
    <location>
        <begin position="34"/>
        <end position="60"/>
    </location>
</feature>
<proteinExistence type="predicted"/>
<evidence type="ECO:0000313" key="3">
    <source>
        <dbReference type="Proteomes" id="UP001521222"/>
    </source>
</evidence>
<comment type="caution">
    <text evidence="2">The sequence shown here is derived from an EMBL/GenBank/DDBJ whole genome shotgun (WGS) entry which is preliminary data.</text>
</comment>
<gene>
    <name evidence="2" type="ORF">SLS59_001347</name>
</gene>
<name>A0ABR3RZJ6_9PLEO</name>
<evidence type="ECO:0008006" key="4">
    <source>
        <dbReference type="Google" id="ProtNLM"/>
    </source>
</evidence>
<dbReference type="EMBL" id="JAKIXB020000003">
    <property type="protein sequence ID" value="KAL1609836.1"/>
    <property type="molecule type" value="Genomic_DNA"/>
</dbReference>
<sequence length="99" mass="10495">MADYQEEDLFDDLYDDEPASKPTPAAAPPKAEPEVTAEVQSAVPQETPQEAAPAWQEPAAGGVDTNMAGSAFNNGGNQSYHNAQNDDDNYGPINVKEDG</sequence>
<dbReference type="Proteomes" id="UP001521222">
    <property type="component" value="Unassembled WGS sequence"/>
</dbReference>
<feature type="compositionally biased region" description="Acidic residues" evidence="1">
    <location>
        <begin position="1"/>
        <end position="17"/>
    </location>
</feature>
<keyword evidence="3" id="KW-1185">Reference proteome</keyword>
<feature type="region of interest" description="Disordered" evidence="1">
    <location>
        <begin position="1"/>
        <end position="99"/>
    </location>
</feature>
<protein>
    <recommendedName>
        <fullName evidence="4">Clathrin light chain</fullName>
    </recommendedName>
</protein>
<feature type="compositionally biased region" description="Polar residues" evidence="1">
    <location>
        <begin position="67"/>
        <end position="83"/>
    </location>
</feature>
<evidence type="ECO:0000313" key="2">
    <source>
        <dbReference type="EMBL" id="KAL1609836.1"/>
    </source>
</evidence>
<accession>A0ABR3RZJ6</accession>
<reference evidence="2 3" key="1">
    <citation type="submission" date="2024-02" db="EMBL/GenBank/DDBJ databases">
        <title>De novo assembly and annotation of 12 fungi associated with fruit tree decline syndrome in Ontario, Canada.</title>
        <authorList>
            <person name="Sulman M."/>
            <person name="Ellouze W."/>
            <person name="Ilyukhin E."/>
        </authorList>
    </citation>
    <scope>NUCLEOTIDE SEQUENCE [LARGE SCALE GENOMIC DNA]</scope>
    <source>
        <strain evidence="2 3">M97-236</strain>
    </source>
</reference>